<organism evidence="3 4">
    <name type="scientific">Natronorubrum tibetense GA33</name>
    <dbReference type="NCBI Taxonomy" id="1114856"/>
    <lineage>
        <taxon>Archaea</taxon>
        <taxon>Methanobacteriati</taxon>
        <taxon>Methanobacteriota</taxon>
        <taxon>Stenosarchaea group</taxon>
        <taxon>Halobacteria</taxon>
        <taxon>Halobacteriales</taxon>
        <taxon>Natrialbaceae</taxon>
        <taxon>Natronorubrum</taxon>
    </lineage>
</organism>
<evidence type="ECO:0000256" key="1">
    <source>
        <dbReference type="SAM" id="MobiDB-lite"/>
    </source>
</evidence>
<dbReference type="Proteomes" id="UP000011599">
    <property type="component" value="Unassembled WGS sequence"/>
</dbReference>
<feature type="domain" description="TRAM" evidence="2">
    <location>
        <begin position="97"/>
        <end position="156"/>
    </location>
</feature>
<dbReference type="PROSITE" id="PS50926">
    <property type="entry name" value="TRAM"/>
    <property type="match status" value="1"/>
</dbReference>
<proteinExistence type="predicted"/>
<protein>
    <submittedName>
        <fullName evidence="3">TRAM domain-containing protein</fullName>
    </submittedName>
</protein>
<dbReference type="STRING" id="1114856.GCA_000383975_04076"/>
<dbReference type="InterPro" id="IPR002792">
    <property type="entry name" value="TRAM_dom"/>
</dbReference>
<feature type="compositionally biased region" description="Basic and acidic residues" evidence="1">
    <location>
        <begin position="63"/>
        <end position="107"/>
    </location>
</feature>
<accession>L9VL60</accession>
<evidence type="ECO:0000313" key="3">
    <source>
        <dbReference type="EMBL" id="ELY37811.1"/>
    </source>
</evidence>
<dbReference type="SUPFAM" id="SSF50249">
    <property type="entry name" value="Nucleic acid-binding proteins"/>
    <property type="match status" value="1"/>
</dbReference>
<comment type="caution">
    <text evidence="3">The sequence shown here is derived from an EMBL/GenBank/DDBJ whole genome shotgun (WGS) entry which is preliminary data.</text>
</comment>
<dbReference type="AlphaFoldDB" id="L9VL60"/>
<dbReference type="PATRIC" id="fig|1114856.3.peg.4119"/>
<evidence type="ECO:0000313" key="4">
    <source>
        <dbReference type="Proteomes" id="UP000011599"/>
    </source>
</evidence>
<gene>
    <name evidence="3" type="ORF">C496_19955</name>
</gene>
<dbReference type="eggNOG" id="arCOG01641">
    <property type="taxonomic scope" value="Archaea"/>
</dbReference>
<reference evidence="3 4" key="1">
    <citation type="journal article" date="2014" name="PLoS Genet.">
        <title>Phylogenetically driven sequencing of extremely halophilic archaea reveals strategies for static and dynamic osmo-response.</title>
        <authorList>
            <person name="Becker E.A."/>
            <person name="Seitzer P.M."/>
            <person name="Tritt A."/>
            <person name="Larsen D."/>
            <person name="Krusor M."/>
            <person name="Yao A.I."/>
            <person name="Wu D."/>
            <person name="Madern D."/>
            <person name="Eisen J.A."/>
            <person name="Darling A.E."/>
            <person name="Facciotti M.T."/>
        </authorList>
    </citation>
    <scope>NUCLEOTIDE SEQUENCE [LARGE SCALE GENOMIC DNA]</scope>
    <source>
        <strain evidence="3 4">GA33</strain>
    </source>
</reference>
<dbReference type="Pfam" id="PF01938">
    <property type="entry name" value="TRAM"/>
    <property type="match status" value="1"/>
</dbReference>
<dbReference type="InterPro" id="IPR012340">
    <property type="entry name" value="NA-bd_OB-fold"/>
</dbReference>
<name>L9VL60_9EURY</name>
<feature type="region of interest" description="Disordered" evidence="1">
    <location>
        <begin position="62"/>
        <end position="114"/>
    </location>
</feature>
<sequence length="162" mass="18610">MISINRYEDFIMEISDDLLCLFSAELREKDGNYVIEIPAREVSKGQIQPDQVYRAAIMQTETTKSEDQIQRQDRSDSVAKKSDHSAQRRTQPDQEPPVEKGEQRTVDIEDLGEQGDGIARVERGYVVIVPDTEPNERVRIEITDVSKNVGFGEVVEREDYYE</sequence>
<keyword evidence="4" id="KW-1185">Reference proteome</keyword>
<dbReference type="Gene3D" id="2.40.50.140">
    <property type="entry name" value="Nucleic acid-binding proteins"/>
    <property type="match status" value="1"/>
</dbReference>
<dbReference type="EMBL" id="AOHW01000045">
    <property type="protein sequence ID" value="ELY37811.1"/>
    <property type="molecule type" value="Genomic_DNA"/>
</dbReference>
<evidence type="ECO:0000259" key="2">
    <source>
        <dbReference type="PROSITE" id="PS50926"/>
    </source>
</evidence>